<keyword evidence="1" id="KW-0732">Signal</keyword>
<reference evidence="3 4" key="2">
    <citation type="journal article" date="2012" name="Stand. Genomic Sci.">
        <title>Complete genome sequence of the orange-red pigmented, radioresistant Deinococcus proteolyticus type strain (MRP(T)).</title>
        <authorList>
            <person name="Copeland A."/>
            <person name="Zeytun A."/>
            <person name="Yassawong M."/>
            <person name="Nolan M."/>
            <person name="Lucas S."/>
            <person name="Hammon N."/>
            <person name="Deshpande S."/>
            <person name="Cheng J.F."/>
            <person name="Han C."/>
            <person name="Tapia R."/>
            <person name="Goodwin L.A."/>
            <person name="Pitluck S."/>
            <person name="Mavromatis K."/>
            <person name="Liolios K."/>
            <person name="Pagani I."/>
            <person name="Ivanova N."/>
            <person name="Mikhailova N."/>
            <person name="Pati A."/>
            <person name="Chen A."/>
            <person name="Palaniappan K."/>
            <person name="Land M."/>
            <person name="Hauser L."/>
            <person name="Jeffries C.D."/>
            <person name="Brambilla E.M."/>
            <person name="Rohde M."/>
            <person name="Sikorski J."/>
            <person name="Pukall R."/>
            <person name="Goker M."/>
            <person name="Detter J.C."/>
            <person name="Woyke T."/>
            <person name="Bristow J."/>
            <person name="Eisen J.A."/>
            <person name="Markowitz V."/>
            <person name="Hugenholtz P."/>
            <person name="Kyrpides N.C."/>
            <person name="Klenk H.P."/>
            <person name="Lapidus A."/>
        </authorList>
    </citation>
    <scope>NUCLEOTIDE SEQUENCE [LARGE SCALE GENOMIC DNA]</scope>
    <source>
        <strain evidence="4">ATCC 35074 / DSM 20540 / JCM 6276 / NBRC 101906 / NCIMB 13154 / VKM Ac-1939 / CCM 2703 / MRP</strain>
    </source>
</reference>
<evidence type="ECO:0000313" key="4">
    <source>
        <dbReference type="Proteomes" id="UP000007718"/>
    </source>
</evidence>
<dbReference type="EMBL" id="CP002536">
    <property type="protein sequence ID" value="ADY26092.1"/>
    <property type="molecule type" value="Genomic_DNA"/>
</dbReference>
<evidence type="ECO:0000259" key="2">
    <source>
        <dbReference type="Pfam" id="PF20243"/>
    </source>
</evidence>
<dbReference type="Proteomes" id="UP000007718">
    <property type="component" value="Chromosome"/>
</dbReference>
<dbReference type="eggNOG" id="ENOG50335NH">
    <property type="taxonomic scope" value="Bacteria"/>
</dbReference>
<feature type="chain" id="PRO_5003259521" description="Copper-binding protein MbnP-like domain-containing protein" evidence="1">
    <location>
        <begin position="19"/>
        <end position="246"/>
    </location>
</feature>
<dbReference type="STRING" id="693977.Deipr_0936"/>
<feature type="signal peptide" evidence="1">
    <location>
        <begin position="1"/>
        <end position="18"/>
    </location>
</feature>
<dbReference type="OrthoDB" id="64245at2"/>
<feature type="domain" description="Copper-binding protein MbnP-like" evidence="2">
    <location>
        <begin position="20"/>
        <end position="208"/>
    </location>
</feature>
<evidence type="ECO:0000256" key="1">
    <source>
        <dbReference type="SAM" id="SignalP"/>
    </source>
</evidence>
<gene>
    <name evidence="3" type="ordered locus">Deipr_0936</name>
</gene>
<keyword evidence="4" id="KW-1185">Reference proteome</keyword>
<protein>
    <recommendedName>
        <fullName evidence="2">Copper-binding protein MbnP-like domain-containing protein</fullName>
    </recommendedName>
</protein>
<organism evidence="3 4">
    <name type="scientific">Deinococcus proteolyticus (strain ATCC 35074 / DSM 20540 / JCM 6276 / NBRC 101906 / NCIMB 13154 / VKM Ac-1939 / CCM 2703 / MRP)</name>
    <dbReference type="NCBI Taxonomy" id="693977"/>
    <lineage>
        <taxon>Bacteria</taxon>
        <taxon>Thermotogati</taxon>
        <taxon>Deinococcota</taxon>
        <taxon>Deinococci</taxon>
        <taxon>Deinococcales</taxon>
        <taxon>Deinococcaceae</taxon>
        <taxon>Deinococcus</taxon>
    </lineage>
</organism>
<dbReference type="Pfam" id="PF20243">
    <property type="entry name" value="MbnP"/>
    <property type="match status" value="1"/>
</dbReference>
<accession>F0RMV0</accession>
<name>F0RMV0_DEIPM</name>
<sequence>MRHLLTLAALAALSAATAAPLTLTLSLTDGEKPFLYHQPLTVNGQALNVQDVRFYVSGVALVKDDGSEVPVEGLNLAKLNRGTPPRNIPIFQGDVPAGKYRGLRFDVGVPRELNHRDATTAPSPLSIEDGMYWAWNSGYIFFSLHGDVDGTRVAHHIGGDSHRITVDLADLQKPGTALNVGPAGLAVPLTLDLQKLYAAGAGGEGWDFRQPPYQQVHSGPVADQFFLNASRAFGHAAAPAQDRSGH</sequence>
<reference evidence="4" key="1">
    <citation type="submission" date="2011-02" db="EMBL/GenBank/DDBJ databases">
        <title>The complete sequence of chromosome of Deinococcus proteolyticus DSM 20540.</title>
        <authorList>
            <consortium name="US DOE Joint Genome Institute (JGI-PGF)"/>
            <person name="Lucas S."/>
            <person name="Copeland A."/>
            <person name="Lapidus A."/>
            <person name="Bruce D."/>
            <person name="Goodwin L."/>
            <person name="Pitluck S."/>
            <person name="Kyrpides N."/>
            <person name="Mavromatis K."/>
            <person name="Pagani I."/>
            <person name="Ivanova N."/>
            <person name="Ovchinnikova G."/>
            <person name="Zeytun A."/>
            <person name="Detter J.C."/>
            <person name="Han C."/>
            <person name="Land M."/>
            <person name="Hauser L."/>
            <person name="Markowitz V."/>
            <person name="Cheng J.-F."/>
            <person name="Hugenholtz P."/>
            <person name="Woyke T."/>
            <person name="Wu D."/>
            <person name="Pukall R."/>
            <person name="Steenblock K."/>
            <person name="Brambilla E."/>
            <person name="Klenk H.-P."/>
            <person name="Eisen J.A."/>
        </authorList>
    </citation>
    <scope>NUCLEOTIDE SEQUENCE [LARGE SCALE GENOMIC DNA]</scope>
    <source>
        <strain evidence="4">ATCC 35074 / DSM 20540 / JCM 6276 / NBRC 101906 / NCIMB 13154 / VKM Ac-1939 / CCM 2703 / MRP</strain>
    </source>
</reference>
<dbReference type="KEGG" id="dpt:Deipr_0936"/>
<dbReference type="HOGENOM" id="CLU_078733_0_0_0"/>
<dbReference type="RefSeq" id="WP_013614701.1">
    <property type="nucleotide sequence ID" value="NC_015161.1"/>
</dbReference>
<dbReference type="InterPro" id="IPR046863">
    <property type="entry name" value="MbnP-like_dom"/>
</dbReference>
<proteinExistence type="predicted"/>
<dbReference type="AlphaFoldDB" id="F0RMV0"/>
<evidence type="ECO:0000313" key="3">
    <source>
        <dbReference type="EMBL" id="ADY26092.1"/>
    </source>
</evidence>